<gene>
    <name evidence="1" type="ORF">G0Q07_17680</name>
</gene>
<dbReference type="PROSITE" id="PS51257">
    <property type="entry name" value="PROKAR_LIPOPROTEIN"/>
    <property type="match status" value="1"/>
</dbReference>
<dbReference type="Proteomes" id="UP000474630">
    <property type="component" value="Chromosome"/>
</dbReference>
<proteinExistence type="predicted"/>
<evidence type="ECO:0000313" key="2">
    <source>
        <dbReference type="Proteomes" id="UP000474630"/>
    </source>
</evidence>
<protein>
    <recommendedName>
        <fullName evidence="3">Lipoprotein</fullName>
    </recommendedName>
</protein>
<dbReference type="KEGG" id="drc:G0Q07_17680"/>
<reference evidence="1 2" key="1">
    <citation type="submission" date="2020-02" db="EMBL/GenBank/DDBJ databases">
        <title>Genome sequencing for Draconibacterium sp. strain M1.</title>
        <authorList>
            <person name="Park S.-J."/>
        </authorList>
    </citation>
    <scope>NUCLEOTIDE SEQUENCE [LARGE SCALE GENOMIC DNA]</scope>
    <source>
        <strain evidence="1 2">M1</strain>
    </source>
</reference>
<name>A0A6C0RFY7_9BACT</name>
<sequence>MKNLIISLFILVVLFSSCSKSELEINREEIIGVWVVQGISDTLRFTSDELAYRNSMPYRYHLEKDSIQMDYVGAILHLFPPPPPFKLGYILNEDELIIDCPNENCYGFDVGSIQYFRME</sequence>
<evidence type="ECO:0000313" key="1">
    <source>
        <dbReference type="EMBL" id="QIA09424.1"/>
    </source>
</evidence>
<dbReference type="AlphaFoldDB" id="A0A6C0RFY7"/>
<organism evidence="1 2">
    <name type="scientific">Draconibacterium halophilum</name>
    <dbReference type="NCBI Taxonomy" id="2706887"/>
    <lineage>
        <taxon>Bacteria</taxon>
        <taxon>Pseudomonadati</taxon>
        <taxon>Bacteroidota</taxon>
        <taxon>Bacteroidia</taxon>
        <taxon>Marinilabiliales</taxon>
        <taxon>Prolixibacteraceae</taxon>
        <taxon>Draconibacterium</taxon>
    </lineage>
</organism>
<dbReference type="EMBL" id="CP048409">
    <property type="protein sequence ID" value="QIA09424.1"/>
    <property type="molecule type" value="Genomic_DNA"/>
</dbReference>
<accession>A0A6C0RFY7</accession>
<keyword evidence="2" id="KW-1185">Reference proteome</keyword>
<evidence type="ECO:0008006" key="3">
    <source>
        <dbReference type="Google" id="ProtNLM"/>
    </source>
</evidence>
<dbReference type="RefSeq" id="WP_163348395.1">
    <property type="nucleotide sequence ID" value="NZ_CP048409.1"/>
</dbReference>